<protein>
    <recommendedName>
        <fullName evidence="1">Dockerin domain-containing protein</fullName>
    </recommendedName>
</protein>
<accession>A0A382HZS1</accession>
<gene>
    <name evidence="2" type="ORF">METZ01_LOCUS245734</name>
</gene>
<dbReference type="EMBL" id="UINC01064325">
    <property type="protein sequence ID" value="SVB92880.1"/>
    <property type="molecule type" value="Genomic_DNA"/>
</dbReference>
<dbReference type="PROSITE" id="PS51766">
    <property type="entry name" value="DOCKERIN"/>
    <property type="match status" value="1"/>
</dbReference>
<proteinExistence type="predicted"/>
<feature type="non-terminal residue" evidence="2">
    <location>
        <position position="1"/>
    </location>
</feature>
<dbReference type="SUPFAM" id="SSF103647">
    <property type="entry name" value="TSP type-3 repeat"/>
    <property type="match status" value="1"/>
</dbReference>
<dbReference type="InterPro" id="IPR028974">
    <property type="entry name" value="TSP_type-3_rpt"/>
</dbReference>
<organism evidence="2">
    <name type="scientific">marine metagenome</name>
    <dbReference type="NCBI Taxonomy" id="408172"/>
    <lineage>
        <taxon>unclassified sequences</taxon>
        <taxon>metagenomes</taxon>
        <taxon>ecological metagenomes</taxon>
    </lineage>
</organism>
<dbReference type="GO" id="GO:0000272">
    <property type="term" value="P:polysaccharide catabolic process"/>
    <property type="evidence" value="ECO:0007669"/>
    <property type="project" value="InterPro"/>
</dbReference>
<sequence>NDGGDCDQSCQQFECEDGSCVENETDCPDLNCDGQLIEIIINSENPANISWILEEEVDAYQGWFSELLVGDSNGQVYCDLENHHSLLFSISNDNDGICCNGENRSYDVLIDGCSMIDVLDPYAYEFNPEYDNFNGNEYMALFFESQGNDLSQGNNLVLLNFNETDNVIQDCLYEFYFKPVNGNYMDYEWGTFNGDQLYCDNPVAACIGIYENNLIANFNDDVEFITFKHNGCINGYTGVELASFNQKEKLFFDWWGEDNDGDCYENDLDNCPDEYNAYQSNYDGDSQGDICDFDDDNDGVIDGQDCNPYDFTSSEYDCCGVCGGDNSQCTNCCGSPFYNDCSDDCYIDSNGDCCYALEVDTCDICGGNDTTCIDLGDINGDSTINVIDIVLAVELILNGSYDIIGDLNEDGLLNVIDIVLLVDLILNP</sequence>
<dbReference type="Gene3D" id="1.10.1330.10">
    <property type="entry name" value="Dockerin domain"/>
    <property type="match status" value="1"/>
</dbReference>
<reference evidence="2" key="1">
    <citation type="submission" date="2018-05" db="EMBL/GenBank/DDBJ databases">
        <authorList>
            <person name="Lanie J.A."/>
            <person name="Ng W.-L."/>
            <person name="Kazmierczak K.M."/>
            <person name="Andrzejewski T.M."/>
            <person name="Davidsen T.M."/>
            <person name="Wayne K.J."/>
            <person name="Tettelin H."/>
            <person name="Glass J.I."/>
            <person name="Rusch D."/>
            <person name="Podicherti R."/>
            <person name="Tsui H.-C.T."/>
            <person name="Winkler M.E."/>
        </authorList>
    </citation>
    <scope>NUCLEOTIDE SEQUENCE</scope>
</reference>
<evidence type="ECO:0000259" key="1">
    <source>
        <dbReference type="PROSITE" id="PS51766"/>
    </source>
</evidence>
<dbReference type="CDD" id="cd14256">
    <property type="entry name" value="Dockerin_I"/>
    <property type="match status" value="1"/>
</dbReference>
<feature type="domain" description="Dockerin" evidence="1">
    <location>
        <begin position="371"/>
        <end position="428"/>
    </location>
</feature>
<dbReference type="GO" id="GO:0005509">
    <property type="term" value="F:calcium ion binding"/>
    <property type="evidence" value="ECO:0007669"/>
    <property type="project" value="InterPro"/>
</dbReference>
<dbReference type="AlphaFoldDB" id="A0A382HZS1"/>
<evidence type="ECO:0000313" key="2">
    <source>
        <dbReference type="EMBL" id="SVB92880.1"/>
    </source>
</evidence>
<dbReference type="InterPro" id="IPR016134">
    <property type="entry name" value="Dockerin_dom"/>
</dbReference>
<dbReference type="InterPro" id="IPR036439">
    <property type="entry name" value="Dockerin_dom_sf"/>
</dbReference>
<dbReference type="SUPFAM" id="SSF63446">
    <property type="entry name" value="Type I dockerin domain"/>
    <property type="match status" value="1"/>
</dbReference>
<name>A0A382HZS1_9ZZZZ</name>
<dbReference type="Gene3D" id="4.10.1080.10">
    <property type="entry name" value="TSP type-3 repeat"/>
    <property type="match status" value="1"/>
</dbReference>